<keyword evidence="5" id="KW-0653">Protein transport</keyword>
<dbReference type="InterPro" id="IPR045875">
    <property type="entry name" value="NTF2"/>
</dbReference>
<dbReference type="FunFam" id="3.10.450.50:FF:000005">
    <property type="entry name" value="Nuclear transport factor 2"/>
    <property type="match status" value="1"/>
</dbReference>
<keyword evidence="5" id="KW-0539">Nucleus</keyword>
<dbReference type="EMBL" id="JBDFQZ010000010">
    <property type="protein sequence ID" value="KAK9681618.1"/>
    <property type="molecule type" value="Genomic_DNA"/>
</dbReference>
<dbReference type="InterPro" id="IPR002075">
    <property type="entry name" value="NTF2_dom"/>
</dbReference>
<accession>A0AAW1HZ60</accession>
<dbReference type="CDD" id="cd00780">
    <property type="entry name" value="NTF2"/>
    <property type="match status" value="1"/>
</dbReference>
<dbReference type="InterPro" id="IPR018222">
    <property type="entry name" value="Nuclear_transport_factor_2_euk"/>
</dbReference>
<evidence type="ECO:0000256" key="5">
    <source>
        <dbReference type="RuleBase" id="RU369002"/>
    </source>
</evidence>
<organism evidence="7 8">
    <name type="scientific">Saponaria officinalis</name>
    <name type="common">Common soapwort</name>
    <name type="synonym">Lychnis saponaria</name>
    <dbReference type="NCBI Taxonomy" id="3572"/>
    <lineage>
        <taxon>Eukaryota</taxon>
        <taxon>Viridiplantae</taxon>
        <taxon>Streptophyta</taxon>
        <taxon>Embryophyta</taxon>
        <taxon>Tracheophyta</taxon>
        <taxon>Spermatophyta</taxon>
        <taxon>Magnoliopsida</taxon>
        <taxon>eudicotyledons</taxon>
        <taxon>Gunneridae</taxon>
        <taxon>Pentapetalae</taxon>
        <taxon>Caryophyllales</taxon>
        <taxon>Caryophyllaceae</taxon>
        <taxon>Caryophylleae</taxon>
        <taxon>Saponaria</taxon>
    </lineage>
</organism>
<keyword evidence="2 5" id="KW-0963">Cytoplasm</keyword>
<comment type="function">
    <text evidence="3">Facilitates protein transport into the nucleus. Interacts with various nucleoporins and with Ran-GDP. Could be part of a multicomponent system of cytosolic factors that assemble at the pore complex during nuclear import.</text>
</comment>
<feature type="domain" description="NTF2" evidence="6">
    <location>
        <begin position="7"/>
        <end position="104"/>
    </location>
</feature>
<reference evidence="7" key="1">
    <citation type="submission" date="2024-03" db="EMBL/GenBank/DDBJ databases">
        <title>WGS assembly of Saponaria officinalis var. Norfolk2.</title>
        <authorList>
            <person name="Jenkins J."/>
            <person name="Shu S."/>
            <person name="Grimwood J."/>
            <person name="Barry K."/>
            <person name="Goodstein D."/>
            <person name="Schmutz J."/>
            <person name="Leebens-Mack J."/>
            <person name="Osbourn A."/>
        </authorList>
    </citation>
    <scope>NUCLEOTIDE SEQUENCE [LARGE SCALE GENOMIC DNA]</scope>
    <source>
        <strain evidence="7">JIC</strain>
    </source>
</reference>
<dbReference type="Proteomes" id="UP001443914">
    <property type="component" value="Unassembled WGS sequence"/>
</dbReference>
<keyword evidence="5" id="KW-0813">Transport</keyword>
<name>A0AAW1HZ60_SAPOF</name>
<comment type="caution">
    <text evidence="7">The sequence shown here is derived from an EMBL/GenBank/DDBJ whole genome shotgun (WGS) entry which is preliminary data.</text>
</comment>
<evidence type="ECO:0000256" key="3">
    <source>
        <dbReference type="ARBA" id="ARBA00058161"/>
    </source>
</evidence>
<dbReference type="Gene3D" id="3.10.450.50">
    <property type="match status" value="1"/>
</dbReference>
<dbReference type="GO" id="GO:0005737">
    <property type="term" value="C:cytoplasm"/>
    <property type="evidence" value="ECO:0007669"/>
    <property type="project" value="UniProtKB-SubCell"/>
</dbReference>
<dbReference type="GO" id="GO:0006606">
    <property type="term" value="P:protein import into nucleus"/>
    <property type="evidence" value="ECO:0007669"/>
    <property type="project" value="UniProtKB-ARBA"/>
</dbReference>
<comment type="function">
    <text evidence="5">Has a role in nuclear-cytoplasmic transport of proteins and mRNAs.</text>
</comment>
<keyword evidence="8" id="KW-1185">Reference proteome</keyword>
<evidence type="ECO:0000256" key="4">
    <source>
        <dbReference type="ARBA" id="ARBA00062736"/>
    </source>
</evidence>
<dbReference type="InterPro" id="IPR032710">
    <property type="entry name" value="NTF2-like_dom_sf"/>
</dbReference>
<evidence type="ECO:0000259" key="6">
    <source>
        <dbReference type="PROSITE" id="PS50177"/>
    </source>
</evidence>
<evidence type="ECO:0000256" key="1">
    <source>
        <dbReference type="ARBA" id="ARBA00004259"/>
    </source>
</evidence>
<gene>
    <name evidence="7" type="ORF">RND81_10G015500</name>
</gene>
<proteinExistence type="predicted"/>
<dbReference type="PANTHER" id="PTHR12612">
    <property type="entry name" value="NUCLEAR TRANSPORT FACTOR 2"/>
    <property type="match status" value="1"/>
</dbReference>
<dbReference type="GO" id="GO:0051028">
    <property type="term" value="P:mRNA transport"/>
    <property type="evidence" value="ECO:0007669"/>
    <property type="project" value="UniProtKB-UniRule"/>
</dbReference>
<comment type="subunit">
    <text evidence="4">Interacts with RAN1.</text>
</comment>
<dbReference type="AlphaFoldDB" id="A0AAW1HZ60"/>
<dbReference type="GO" id="GO:0005635">
    <property type="term" value="C:nuclear envelope"/>
    <property type="evidence" value="ECO:0007669"/>
    <property type="project" value="UniProtKB-SubCell"/>
</dbReference>
<protein>
    <recommendedName>
        <fullName evidence="6">NTF2 domain-containing protein</fullName>
    </recommendedName>
</protein>
<dbReference type="Pfam" id="PF02136">
    <property type="entry name" value="NTF2"/>
    <property type="match status" value="1"/>
</dbReference>
<evidence type="ECO:0000256" key="2">
    <source>
        <dbReference type="ARBA" id="ARBA00022490"/>
    </source>
</evidence>
<sequence length="104" mass="11623">MADYEAIGKAFVDHYYLLFDTERPSLRTLYEPTSLLSFEGQQFQGVDEISTKINGLPFDQCRHLISTIDSQPSAITGGILVFVSGSLQLAGEEHPLRFSQVQLK</sequence>
<evidence type="ECO:0000313" key="8">
    <source>
        <dbReference type="Proteomes" id="UP001443914"/>
    </source>
</evidence>
<dbReference type="PROSITE" id="PS50177">
    <property type="entry name" value="NTF2_DOMAIN"/>
    <property type="match status" value="1"/>
</dbReference>
<evidence type="ECO:0000313" key="7">
    <source>
        <dbReference type="EMBL" id="KAK9681618.1"/>
    </source>
</evidence>
<dbReference type="SUPFAM" id="SSF54427">
    <property type="entry name" value="NTF2-like"/>
    <property type="match status" value="1"/>
</dbReference>
<comment type="subcellular location">
    <subcellularLocation>
        <location evidence="5">Cytoplasm</location>
    </subcellularLocation>
    <subcellularLocation>
        <location evidence="5">Nucleus</location>
    </subcellularLocation>
    <subcellularLocation>
        <location evidence="1">Nucleus envelope</location>
    </subcellularLocation>
</comment>